<sequence>MERARQQSDRSAFGGELCLEVGVWEDVAVMDDVLFVLALLVGVAAVVLLRTAYIVTKDPATRRMLARWGWPLAALAIVLVVVFLAVEQV</sequence>
<accession>A0A9D5UK58</accession>
<dbReference type="Proteomes" id="UP000822993">
    <property type="component" value="Unassembled WGS sequence"/>
</dbReference>
<dbReference type="AlphaFoldDB" id="A0A9D5UK58"/>
<feature type="transmembrane region" description="Helical" evidence="1">
    <location>
        <begin position="68"/>
        <end position="86"/>
    </location>
</feature>
<keyword evidence="1" id="KW-0472">Membrane</keyword>
<keyword evidence="1" id="KW-1133">Transmembrane helix</keyword>
<organism evidence="2 3">
    <name type="scientific">Oerskovia douganii</name>
    <dbReference type="NCBI Taxonomy" id="2762210"/>
    <lineage>
        <taxon>Bacteria</taxon>
        <taxon>Bacillati</taxon>
        <taxon>Actinomycetota</taxon>
        <taxon>Actinomycetes</taxon>
        <taxon>Micrococcales</taxon>
        <taxon>Cellulomonadaceae</taxon>
        <taxon>Oerskovia</taxon>
    </lineage>
</organism>
<protein>
    <submittedName>
        <fullName evidence="2">Uncharacterized protein</fullName>
    </submittedName>
</protein>
<dbReference type="EMBL" id="JACSPN010000051">
    <property type="protein sequence ID" value="MBE7702392.1"/>
    <property type="molecule type" value="Genomic_DNA"/>
</dbReference>
<name>A0A9D5UK58_9CELL</name>
<reference evidence="2 3" key="1">
    <citation type="submission" date="2020-08" db="EMBL/GenBank/DDBJ databases">
        <title>A Genomic Blueprint of the Chicken Gut Microbiome.</title>
        <authorList>
            <person name="Gilroy R."/>
            <person name="Ravi A."/>
            <person name="Getino M."/>
            <person name="Pursley I."/>
            <person name="Horton D.L."/>
            <person name="Alikhan N.-F."/>
            <person name="Baker D."/>
            <person name="Gharbi K."/>
            <person name="Hall N."/>
            <person name="Watson M."/>
            <person name="Adriaenssens E.M."/>
            <person name="Foster-Nyarko E."/>
            <person name="Jarju S."/>
            <person name="Secka A."/>
            <person name="Antonio M."/>
            <person name="Oren A."/>
            <person name="Chaudhuri R."/>
            <person name="La Ragione R.M."/>
            <person name="Hildebrand F."/>
            <person name="Pallen M.J."/>
        </authorList>
    </citation>
    <scope>NUCLEOTIDE SEQUENCE [LARGE SCALE GENOMIC DNA]</scope>
    <source>
        <strain evidence="2 3">Sa1BUA8</strain>
    </source>
</reference>
<keyword evidence="1" id="KW-0812">Transmembrane</keyword>
<comment type="caution">
    <text evidence="2">The sequence shown here is derived from an EMBL/GenBank/DDBJ whole genome shotgun (WGS) entry which is preliminary data.</text>
</comment>
<proteinExistence type="predicted"/>
<evidence type="ECO:0000313" key="2">
    <source>
        <dbReference type="EMBL" id="MBE7702392.1"/>
    </source>
</evidence>
<evidence type="ECO:0000256" key="1">
    <source>
        <dbReference type="SAM" id="Phobius"/>
    </source>
</evidence>
<keyword evidence="3" id="KW-1185">Reference proteome</keyword>
<feature type="transmembrane region" description="Helical" evidence="1">
    <location>
        <begin position="33"/>
        <end position="56"/>
    </location>
</feature>
<gene>
    <name evidence="2" type="ORF">H9623_19055</name>
</gene>
<dbReference type="RefSeq" id="WP_193721574.1">
    <property type="nucleotide sequence ID" value="NZ_JACSPN010000051.1"/>
</dbReference>
<evidence type="ECO:0000313" key="3">
    <source>
        <dbReference type="Proteomes" id="UP000822993"/>
    </source>
</evidence>